<keyword evidence="4" id="KW-1185">Reference proteome</keyword>
<dbReference type="STRING" id="266749.SAMN05421876_11540"/>
<organism evidence="3 4">
    <name type="scientific">Kaistella jeonii</name>
    <dbReference type="NCBI Taxonomy" id="266749"/>
    <lineage>
        <taxon>Bacteria</taxon>
        <taxon>Pseudomonadati</taxon>
        <taxon>Bacteroidota</taxon>
        <taxon>Flavobacteriia</taxon>
        <taxon>Flavobacteriales</taxon>
        <taxon>Weeksellaceae</taxon>
        <taxon>Chryseobacterium group</taxon>
        <taxon>Kaistella</taxon>
    </lineage>
</organism>
<gene>
    <name evidence="3" type="ORF">OA86_13780</name>
</gene>
<proteinExistence type="predicted"/>
<evidence type="ECO:0000259" key="1">
    <source>
        <dbReference type="Pfam" id="PF06452"/>
    </source>
</evidence>
<dbReference type="Pfam" id="PF06452">
    <property type="entry name" value="CBM9_1"/>
    <property type="match status" value="1"/>
</dbReference>
<dbReference type="OrthoDB" id="9786766at2"/>
<evidence type="ECO:0000313" key="3">
    <source>
        <dbReference type="EMBL" id="KIA86088.1"/>
    </source>
</evidence>
<dbReference type="GO" id="GO:0004553">
    <property type="term" value="F:hydrolase activity, hydrolyzing O-glycosyl compounds"/>
    <property type="evidence" value="ECO:0007669"/>
    <property type="project" value="InterPro"/>
</dbReference>
<sequence length="807" mass="92561">MKSRLLATLTLFIYGLHFSQKIEKDSIVRKTVTAQKITTPPKIDGILDEEVWKNAAPAKNFVELQPQNGKAESPEFRTEVKILYDDTGVYFGAKMYDPEPDKIAKELVERDNVGNDDFFDVVLNGYNDKQQSLEFMVLPNGVQFDAKMTNDYGEDSNWSAVWYSAAKIDNEGWTVEMKIPYSELRFPKKDIQEWGLNFVRIIRRTKIKTTWNFIDNKKGSFNLYDGVLKGIENIKPPTRLSFLPYFSTYINNFDSKTTTSINGGMDVKYGINDAFTLDTTLIPDFGQTAFDDNILNLGPFEQQFSEKRSFFTEGTELFSKGNLFYSRRVGDYPSREPNIGENESLVGTIQKVKLLNATKISGRTNKGLGIGFFNGVTKKTDVEIKNDITGQTRFETIEPLANYNVLVFDQRFNGNSSVSLINTNVTRAGNFRDANATALLADLTDKKNKYNLYGGFRGSYVKDGTGNFGTNINGGVKKIFGKSNYEIGFEAITKNYNIDDLGYTGETNKIHYNANYHYGLLQPTKNFNNINLNINLDYARRLDTDLFKNFKVNLNFNFQDKKFRNYGGGLEITPNGQNDLYEPRVFGKYLAIPSYVNPWINFNSDNRKKFTYNLSLDYYAFDQTGRNQFDNEIALKYRVSDHYSVSYAVTYNISNQDQGFAGKDATNIYIGNRNRNTVINEIGSQYTINNKMALSFNLRHYYTEVNYKSFGTLQDDGSVSPTNNFSKSNQTYNSWNVDLRYSWWFAPGSQLTLLYQNAAQNYLNYSKINFKNNFSNLFDEPMNNTVSLKVTYYIDYNQAKNWFKKKS</sequence>
<accession>A0A0C1F2D4</accession>
<protein>
    <submittedName>
        <fullName evidence="3">Uncharacterized protein</fullName>
    </submittedName>
</protein>
<dbReference type="InterPro" id="IPR010502">
    <property type="entry name" value="Carb-bd_dom_fam9"/>
</dbReference>
<evidence type="ECO:0000259" key="2">
    <source>
        <dbReference type="Pfam" id="PF19313"/>
    </source>
</evidence>
<dbReference type="Gene3D" id="2.60.40.1190">
    <property type="match status" value="1"/>
</dbReference>
<feature type="domain" description="DUF5916" evidence="2">
    <location>
        <begin position="236"/>
        <end position="803"/>
    </location>
</feature>
<dbReference type="CDD" id="cd09618">
    <property type="entry name" value="CBM9_like_2"/>
    <property type="match status" value="1"/>
</dbReference>
<dbReference type="RefSeq" id="WP_039354413.1">
    <property type="nucleotide sequence ID" value="NZ_FOLA01000015.1"/>
</dbReference>
<evidence type="ECO:0000313" key="4">
    <source>
        <dbReference type="Proteomes" id="UP000031473"/>
    </source>
</evidence>
<dbReference type="Proteomes" id="UP000031473">
    <property type="component" value="Unassembled WGS sequence"/>
</dbReference>
<dbReference type="AlphaFoldDB" id="A0A0C1F2D4"/>
<dbReference type="InterPro" id="IPR045670">
    <property type="entry name" value="DUF5916"/>
</dbReference>
<dbReference type="GO" id="GO:0016052">
    <property type="term" value="P:carbohydrate catabolic process"/>
    <property type="evidence" value="ECO:0007669"/>
    <property type="project" value="InterPro"/>
</dbReference>
<dbReference type="EMBL" id="JSYL01000014">
    <property type="protein sequence ID" value="KIA86088.1"/>
    <property type="molecule type" value="Genomic_DNA"/>
</dbReference>
<dbReference type="GO" id="GO:0030246">
    <property type="term" value="F:carbohydrate binding"/>
    <property type="evidence" value="ECO:0007669"/>
    <property type="project" value="InterPro"/>
</dbReference>
<feature type="domain" description="Carbohydrate-binding" evidence="1">
    <location>
        <begin position="43"/>
        <end position="198"/>
    </location>
</feature>
<comment type="caution">
    <text evidence="3">The sequence shown here is derived from an EMBL/GenBank/DDBJ whole genome shotgun (WGS) entry which is preliminary data.</text>
</comment>
<name>A0A0C1F2D4_9FLAO</name>
<dbReference type="SUPFAM" id="SSF49344">
    <property type="entry name" value="CBD9-like"/>
    <property type="match status" value="1"/>
</dbReference>
<dbReference type="Pfam" id="PF19313">
    <property type="entry name" value="DUF5916"/>
    <property type="match status" value="1"/>
</dbReference>
<reference evidence="3 4" key="1">
    <citation type="submission" date="2014-10" db="EMBL/GenBank/DDBJ databases">
        <title>Kaistella jeonii genome.</title>
        <authorList>
            <person name="Clayton J.T."/>
            <person name="Newman J.D."/>
        </authorList>
    </citation>
    <scope>NUCLEOTIDE SEQUENCE [LARGE SCALE GENOMIC DNA]</scope>
    <source>
        <strain evidence="3 4">DSM 17048</strain>
    </source>
</reference>